<dbReference type="Pfam" id="PF02452">
    <property type="entry name" value="PemK_toxin"/>
    <property type="match status" value="1"/>
</dbReference>
<sequence>MGSIWLVNFDPSIGTEIRKTRPAIIVSGTLFNQRRKVTVLPITSSVPDSRLLPVVVPLEPDSSNGLNTDSFIVCIDPTTFDKRRLVKHLGLLNIDKVRQVQSILRSYLELDSVDNELEDVEDLFN</sequence>
<dbReference type="OrthoDB" id="9793906at2"/>
<organism evidence="4 5">
    <name type="scientific">Chamaesiphon polymorphus CCALA 037</name>
    <dbReference type="NCBI Taxonomy" id="2107692"/>
    <lineage>
        <taxon>Bacteria</taxon>
        <taxon>Bacillati</taxon>
        <taxon>Cyanobacteriota</taxon>
        <taxon>Cyanophyceae</taxon>
        <taxon>Gomontiellales</taxon>
        <taxon>Chamaesiphonaceae</taxon>
        <taxon>Chamaesiphon</taxon>
    </lineage>
</organism>
<reference evidence="4 5" key="1">
    <citation type="submission" date="2018-03" db="EMBL/GenBank/DDBJ databases">
        <title>The ancient ancestry and fast evolution of plastids.</title>
        <authorList>
            <person name="Moore K.R."/>
            <person name="Magnabosco C."/>
            <person name="Momper L."/>
            <person name="Gold D.A."/>
            <person name="Bosak T."/>
            <person name="Fournier G.P."/>
        </authorList>
    </citation>
    <scope>NUCLEOTIDE SEQUENCE [LARGE SCALE GENOMIC DNA]</scope>
    <source>
        <strain evidence="4 5">CCALA 037</strain>
    </source>
</reference>
<comment type="caution">
    <text evidence="4">The sequence shown here is derived from an EMBL/GenBank/DDBJ whole genome shotgun (WGS) entry which is preliminary data.</text>
</comment>
<keyword evidence="3" id="KW-0255">Endonuclease</keyword>
<keyword evidence="3" id="KW-0540">Nuclease</keyword>
<protein>
    <recommendedName>
        <fullName evidence="3">mRNA interferase</fullName>
        <ecNumber evidence="3">3.1.-.-</ecNumber>
    </recommendedName>
</protein>
<dbReference type="Gene3D" id="2.30.30.110">
    <property type="match status" value="1"/>
</dbReference>
<accession>A0A2T1GFQ3</accession>
<dbReference type="PANTHER" id="PTHR33988">
    <property type="entry name" value="ENDORIBONUCLEASE MAZF-RELATED"/>
    <property type="match status" value="1"/>
</dbReference>
<dbReference type="InterPro" id="IPR003477">
    <property type="entry name" value="PemK-like"/>
</dbReference>
<proteinExistence type="inferred from homology"/>
<dbReference type="GO" id="GO:0016075">
    <property type="term" value="P:rRNA catabolic process"/>
    <property type="evidence" value="ECO:0007669"/>
    <property type="project" value="TreeGrafter"/>
</dbReference>
<dbReference type="InterPro" id="IPR011067">
    <property type="entry name" value="Plasmid_toxin/cell-grow_inhib"/>
</dbReference>
<evidence type="ECO:0000256" key="2">
    <source>
        <dbReference type="ARBA" id="ARBA00022649"/>
    </source>
</evidence>
<dbReference type="SUPFAM" id="SSF50118">
    <property type="entry name" value="Cell growth inhibitor/plasmid maintenance toxic component"/>
    <property type="match status" value="1"/>
</dbReference>
<comment type="function">
    <text evidence="3">Toxic component of a type II toxin-antitoxin (TA) system.</text>
</comment>
<dbReference type="GO" id="GO:0003677">
    <property type="term" value="F:DNA binding"/>
    <property type="evidence" value="ECO:0007669"/>
    <property type="project" value="InterPro"/>
</dbReference>
<keyword evidence="3" id="KW-0378">Hydrolase</keyword>
<keyword evidence="2" id="KW-1277">Toxin-antitoxin system</keyword>
<comment type="similarity">
    <text evidence="1 3">Belongs to the PemK/MazF family.</text>
</comment>
<dbReference type="Proteomes" id="UP000238937">
    <property type="component" value="Unassembled WGS sequence"/>
</dbReference>
<dbReference type="AlphaFoldDB" id="A0A2T1GFQ3"/>
<dbReference type="PIRSF" id="PIRSF033490">
    <property type="entry name" value="MazF"/>
    <property type="match status" value="1"/>
</dbReference>
<evidence type="ECO:0000256" key="1">
    <source>
        <dbReference type="ARBA" id="ARBA00007521"/>
    </source>
</evidence>
<dbReference type="PANTHER" id="PTHR33988:SF1">
    <property type="entry name" value="ENDORIBONUCLEASE MAZF7-RELATED"/>
    <property type="match status" value="1"/>
</dbReference>
<evidence type="ECO:0000313" key="5">
    <source>
        <dbReference type="Proteomes" id="UP000238937"/>
    </source>
</evidence>
<evidence type="ECO:0000313" key="4">
    <source>
        <dbReference type="EMBL" id="PSB56386.1"/>
    </source>
</evidence>
<dbReference type="EC" id="3.1.-.-" evidence="3"/>
<keyword evidence="5" id="KW-1185">Reference proteome</keyword>
<name>A0A2T1GFQ3_9CYAN</name>
<evidence type="ECO:0000256" key="3">
    <source>
        <dbReference type="PIRNR" id="PIRNR033490"/>
    </source>
</evidence>
<dbReference type="GO" id="GO:0004521">
    <property type="term" value="F:RNA endonuclease activity"/>
    <property type="evidence" value="ECO:0007669"/>
    <property type="project" value="TreeGrafter"/>
</dbReference>
<dbReference type="GO" id="GO:0016787">
    <property type="term" value="F:hydrolase activity"/>
    <property type="evidence" value="ECO:0007669"/>
    <property type="project" value="UniProtKB-KW"/>
</dbReference>
<dbReference type="EMBL" id="PVWO01000129">
    <property type="protein sequence ID" value="PSB56386.1"/>
    <property type="molecule type" value="Genomic_DNA"/>
</dbReference>
<dbReference type="GO" id="GO:0006402">
    <property type="term" value="P:mRNA catabolic process"/>
    <property type="evidence" value="ECO:0007669"/>
    <property type="project" value="TreeGrafter"/>
</dbReference>
<gene>
    <name evidence="4" type="ORF">C7B77_12080</name>
</gene>